<dbReference type="EMBL" id="SRJD01000008">
    <property type="protein sequence ID" value="TGA98368.1"/>
    <property type="molecule type" value="Genomic_DNA"/>
</dbReference>
<evidence type="ECO:0000313" key="9">
    <source>
        <dbReference type="EMBL" id="TGA98368.1"/>
    </source>
</evidence>
<evidence type="ECO:0000256" key="6">
    <source>
        <dbReference type="RuleBase" id="RU000716"/>
    </source>
</evidence>
<dbReference type="AlphaFoldDB" id="A0A4Z0GQ14"/>
<dbReference type="GO" id="GO:0006950">
    <property type="term" value="P:response to stress"/>
    <property type="evidence" value="ECO:0007669"/>
    <property type="project" value="UniProtKB-ARBA"/>
</dbReference>
<dbReference type="Pfam" id="PF08281">
    <property type="entry name" value="Sigma70_r4_2"/>
    <property type="match status" value="1"/>
</dbReference>
<keyword evidence="2 6" id="KW-0805">Transcription regulation</keyword>
<dbReference type="SUPFAM" id="SSF88659">
    <property type="entry name" value="Sigma3 and sigma4 domains of RNA polymerase sigma factors"/>
    <property type="match status" value="1"/>
</dbReference>
<evidence type="ECO:0000256" key="2">
    <source>
        <dbReference type="ARBA" id="ARBA00023015"/>
    </source>
</evidence>
<dbReference type="InterPro" id="IPR039425">
    <property type="entry name" value="RNA_pol_sigma-70-like"/>
</dbReference>
<keyword evidence="10" id="KW-1185">Reference proteome</keyword>
<dbReference type="InterPro" id="IPR013324">
    <property type="entry name" value="RNA_pol_sigma_r3/r4-like"/>
</dbReference>
<dbReference type="Pfam" id="PF04542">
    <property type="entry name" value="Sigma70_r2"/>
    <property type="match status" value="1"/>
</dbReference>
<organism evidence="9 10">
    <name type="scientific">Sporolactobacillus shoreae</name>
    <dbReference type="NCBI Taxonomy" id="1465501"/>
    <lineage>
        <taxon>Bacteria</taxon>
        <taxon>Bacillati</taxon>
        <taxon>Bacillota</taxon>
        <taxon>Bacilli</taxon>
        <taxon>Bacillales</taxon>
        <taxon>Sporolactobacillaceae</taxon>
        <taxon>Sporolactobacillus</taxon>
    </lineage>
</organism>
<dbReference type="InterPro" id="IPR013325">
    <property type="entry name" value="RNA_pol_sigma_r2"/>
</dbReference>
<dbReference type="InterPro" id="IPR000838">
    <property type="entry name" value="RNA_pol_sigma70_ECF_CS"/>
</dbReference>
<accession>A0A4Z0GQ14</accession>
<reference evidence="9 10" key="1">
    <citation type="journal article" date="2015" name="Int. J. Syst. Evol. Microbiol.">
        <title>Sporolactobacillus shoreae sp. nov. and Sporolactobacillus spathodeae sp. nov., two spore-forming lactic acid bacteria isolated from tree barks in Thailand.</title>
        <authorList>
            <person name="Thamacharoensuk T."/>
            <person name="Kitahara M."/>
            <person name="Ohkuma M."/>
            <person name="Thongchul N."/>
            <person name="Tanasupawat S."/>
        </authorList>
    </citation>
    <scope>NUCLEOTIDE SEQUENCE [LARGE SCALE GENOMIC DNA]</scope>
    <source>
        <strain evidence="9 10">BK92</strain>
    </source>
</reference>
<keyword evidence="3 6" id="KW-0731">Sigma factor</keyword>
<evidence type="ECO:0000256" key="5">
    <source>
        <dbReference type="ARBA" id="ARBA00023163"/>
    </source>
</evidence>
<dbReference type="CDD" id="cd06171">
    <property type="entry name" value="Sigma70_r4"/>
    <property type="match status" value="1"/>
</dbReference>
<dbReference type="PANTHER" id="PTHR43133:SF60">
    <property type="entry name" value="RNA POLYMERASE SIGMA FACTOR SIGV"/>
    <property type="match status" value="1"/>
</dbReference>
<dbReference type="OrthoDB" id="9794508at2"/>
<dbReference type="GO" id="GO:0016987">
    <property type="term" value="F:sigma factor activity"/>
    <property type="evidence" value="ECO:0007669"/>
    <property type="project" value="UniProtKB-KW"/>
</dbReference>
<comment type="caution">
    <text evidence="9">The sequence shown here is derived from an EMBL/GenBank/DDBJ whole genome shotgun (WGS) entry which is preliminary data.</text>
</comment>
<dbReference type="GO" id="GO:0003677">
    <property type="term" value="F:DNA binding"/>
    <property type="evidence" value="ECO:0007669"/>
    <property type="project" value="UniProtKB-KW"/>
</dbReference>
<dbReference type="InterPro" id="IPR014284">
    <property type="entry name" value="RNA_pol_sigma-70_dom"/>
</dbReference>
<feature type="domain" description="RNA polymerase sigma factor 70 region 4 type 2" evidence="8">
    <location>
        <begin position="108"/>
        <end position="157"/>
    </location>
</feature>
<feature type="domain" description="RNA polymerase sigma-70 region 2" evidence="7">
    <location>
        <begin position="10"/>
        <end position="75"/>
    </location>
</feature>
<dbReference type="InterPro" id="IPR007627">
    <property type="entry name" value="RNA_pol_sigma70_r2"/>
</dbReference>
<dbReference type="SUPFAM" id="SSF88946">
    <property type="entry name" value="Sigma2 domain of RNA polymerase sigma factors"/>
    <property type="match status" value="1"/>
</dbReference>
<comment type="similarity">
    <text evidence="1 6">Belongs to the sigma-70 factor family. ECF subfamily.</text>
</comment>
<keyword evidence="4 6" id="KW-0238">DNA-binding</keyword>
<proteinExistence type="inferred from homology"/>
<dbReference type="PANTHER" id="PTHR43133">
    <property type="entry name" value="RNA POLYMERASE ECF-TYPE SIGMA FACTO"/>
    <property type="match status" value="1"/>
</dbReference>
<evidence type="ECO:0000313" key="10">
    <source>
        <dbReference type="Proteomes" id="UP000298347"/>
    </source>
</evidence>
<evidence type="ECO:0000256" key="1">
    <source>
        <dbReference type="ARBA" id="ARBA00010641"/>
    </source>
</evidence>
<evidence type="ECO:0000259" key="7">
    <source>
        <dbReference type="Pfam" id="PF04542"/>
    </source>
</evidence>
<evidence type="ECO:0000256" key="3">
    <source>
        <dbReference type="ARBA" id="ARBA00023082"/>
    </source>
</evidence>
<evidence type="ECO:0000256" key="4">
    <source>
        <dbReference type="ARBA" id="ARBA00023125"/>
    </source>
</evidence>
<dbReference type="NCBIfam" id="TIGR02937">
    <property type="entry name" value="sigma70-ECF"/>
    <property type="match status" value="1"/>
</dbReference>
<dbReference type="Gene3D" id="1.10.1740.10">
    <property type="match status" value="1"/>
</dbReference>
<sequence>MDKRTLSEWFNLYSDDLKHYLVYRMGTADVDDLVQETFIKVINAIDAFQFHSSPKTWLFSIARNVAIDELRRRKRLKWLSLVPDFSKHEPEGGEMPESVLGLNNESALIYKAILKLRPNYRDVVTLRGIKELSVGETAQILNWSENKVRSTYHRARKVLKEELGGILNE</sequence>
<dbReference type="PROSITE" id="PS01063">
    <property type="entry name" value="SIGMA70_ECF"/>
    <property type="match status" value="1"/>
</dbReference>
<dbReference type="InterPro" id="IPR013249">
    <property type="entry name" value="RNA_pol_sigma70_r4_t2"/>
</dbReference>
<dbReference type="InterPro" id="IPR036388">
    <property type="entry name" value="WH-like_DNA-bd_sf"/>
</dbReference>
<evidence type="ECO:0000259" key="8">
    <source>
        <dbReference type="Pfam" id="PF08281"/>
    </source>
</evidence>
<dbReference type="Gene3D" id="1.10.10.10">
    <property type="entry name" value="Winged helix-like DNA-binding domain superfamily/Winged helix DNA-binding domain"/>
    <property type="match status" value="1"/>
</dbReference>
<name>A0A4Z0GQ14_9BACL</name>
<dbReference type="GO" id="GO:0006352">
    <property type="term" value="P:DNA-templated transcription initiation"/>
    <property type="evidence" value="ECO:0007669"/>
    <property type="project" value="InterPro"/>
</dbReference>
<protein>
    <recommendedName>
        <fullName evidence="6">RNA polymerase sigma factor</fullName>
    </recommendedName>
</protein>
<dbReference type="Proteomes" id="UP000298347">
    <property type="component" value="Unassembled WGS sequence"/>
</dbReference>
<keyword evidence="5 6" id="KW-0804">Transcription</keyword>
<gene>
    <name evidence="9" type="ORF">E4665_08445</name>
</gene>